<gene>
    <name evidence="9" type="ORF">GCM10010170_019090</name>
</gene>
<evidence type="ECO:0000256" key="5">
    <source>
        <dbReference type="PROSITE-ProRule" id="PRU00284"/>
    </source>
</evidence>
<proteinExistence type="inferred from homology"/>
<evidence type="ECO:0000313" key="10">
    <source>
        <dbReference type="Proteomes" id="UP001501444"/>
    </source>
</evidence>
<evidence type="ECO:0000313" key="9">
    <source>
        <dbReference type="EMBL" id="GAA2337780.1"/>
    </source>
</evidence>
<feature type="transmembrane region" description="Helical" evidence="6">
    <location>
        <begin position="201"/>
        <end position="224"/>
    </location>
</feature>
<name>A0ABN3FUX6_9ACTN</name>
<dbReference type="PANTHER" id="PTHR32089">
    <property type="entry name" value="METHYL-ACCEPTING CHEMOTAXIS PROTEIN MCPB"/>
    <property type="match status" value="1"/>
</dbReference>
<dbReference type="Pfam" id="PF00672">
    <property type="entry name" value="HAMP"/>
    <property type="match status" value="1"/>
</dbReference>
<evidence type="ECO:0000256" key="6">
    <source>
        <dbReference type="SAM" id="Phobius"/>
    </source>
</evidence>
<dbReference type="EMBL" id="BAAARV010000017">
    <property type="protein sequence ID" value="GAA2337780.1"/>
    <property type="molecule type" value="Genomic_DNA"/>
</dbReference>
<feature type="domain" description="Methyl-accepting transducer" evidence="7">
    <location>
        <begin position="281"/>
        <end position="510"/>
    </location>
</feature>
<evidence type="ECO:0000256" key="2">
    <source>
        <dbReference type="ARBA" id="ARBA00022989"/>
    </source>
</evidence>
<dbReference type="PROSITE" id="PS50111">
    <property type="entry name" value="CHEMOTAXIS_TRANSDUC_2"/>
    <property type="match status" value="1"/>
</dbReference>
<keyword evidence="10" id="KW-1185">Reference proteome</keyword>
<dbReference type="SUPFAM" id="SSF58104">
    <property type="entry name" value="Methyl-accepting chemotaxis protein (MCP) signaling domain"/>
    <property type="match status" value="1"/>
</dbReference>
<evidence type="ECO:0000256" key="1">
    <source>
        <dbReference type="ARBA" id="ARBA00022692"/>
    </source>
</evidence>
<organism evidence="9 10">
    <name type="scientific">Dactylosporangium salmoneum</name>
    <dbReference type="NCBI Taxonomy" id="53361"/>
    <lineage>
        <taxon>Bacteria</taxon>
        <taxon>Bacillati</taxon>
        <taxon>Actinomycetota</taxon>
        <taxon>Actinomycetes</taxon>
        <taxon>Micromonosporales</taxon>
        <taxon>Micromonosporaceae</taxon>
        <taxon>Dactylosporangium</taxon>
    </lineage>
</organism>
<accession>A0ABN3FUX6</accession>
<evidence type="ECO:0000256" key="3">
    <source>
        <dbReference type="ARBA" id="ARBA00023224"/>
    </source>
</evidence>
<dbReference type="PANTHER" id="PTHR32089:SF112">
    <property type="entry name" value="LYSOZYME-LIKE PROTEIN-RELATED"/>
    <property type="match status" value="1"/>
</dbReference>
<dbReference type="Gene3D" id="1.10.287.950">
    <property type="entry name" value="Methyl-accepting chemotaxis protein"/>
    <property type="match status" value="1"/>
</dbReference>
<evidence type="ECO:0000259" key="7">
    <source>
        <dbReference type="PROSITE" id="PS50111"/>
    </source>
</evidence>
<keyword evidence="6" id="KW-0472">Membrane</keyword>
<dbReference type="Proteomes" id="UP001501444">
    <property type="component" value="Unassembled WGS sequence"/>
</dbReference>
<dbReference type="SMART" id="SM00304">
    <property type="entry name" value="HAMP"/>
    <property type="match status" value="1"/>
</dbReference>
<dbReference type="PROSITE" id="PS50885">
    <property type="entry name" value="HAMP"/>
    <property type="match status" value="1"/>
</dbReference>
<keyword evidence="3 5" id="KW-0807">Transducer</keyword>
<evidence type="ECO:0000256" key="4">
    <source>
        <dbReference type="ARBA" id="ARBA00029447"/>
    </source>
</evidence>
<comment type="caution">
    <text evidence="9">The sequence shown here is derived from an EMBL/GenBank/DDBJ whole genome shotgun (WGS) entry which is preliminary data.</text>
</comment>
<protein>
    <recommendedName>
        <fullName evidence="11">Methyl-accepting chemotaxis protein</fullName>
    </recommendedName>
</protein>
<evidence type="ECO:0008006" key="11">
    <source>
        <dbReference type="Google" id="ProtNLM"/>
    </source>
</evidence>
<dbReference type="InterPro" id="IPR004089">
    <property type="entry name" value="MCPsignal_dom"/>
</dbReference>
<evidence type="ECO:0000259" key="8">
    <source>
        <dbReference type="PROSITE" id="PS50885"/>
    </source>
</evidence>
<comment type="similarity">
    <text evidence="4">Belongs to the methyl-accepting chemotaxis (MCP) protein family.</text>
</comment>
<keyword evidence="1 6" id="KW-0812">Transmembrane</keyword>
<dbReference type="InterPro" id="IPR003660">
    <property type="entry name" value="HAMP_dom"/>
</dbReference>
<dbReference type="SMART" id="SM00283">
    <property type="entry name" value="MA"/>
    <property type="match status" value="1"/>
</dbReference>
<dbReference type="Pfam" id="PF00015">
    <property type="entry name" value="MCPsignal"/>
    <property type="match status" value="1"/>
</dbReference>
<sequence>MVMALRRWRIGTRVVLFAGVGLLFSALLMGTAIDGFQTQLRAGERVQDAMRLGHTAMEAKFRVADISGWQTGYAFDFVRGVPNALSDSEGQRKEFLDSAAVLRTNYETLAQARLSSDEETLLDKARQGFEWFMEIDNRIVTGYRTGTPAAMAASDALTSGESIDAFYAASDATSKLADKVTADGVAAARDSAAAARRGRTIMVVTGLLGLLAFLLVAVVIVRSIRVPLRALRQRLTEIADGDGDLRVRLAEDGRDELTAVATVFNRFVGGIAGAMQAVDQQSHRLAGRSQDLTAVSGGLADSAEQTSRRAAATSTSAGAISGNVQAVAAGAEQMGASIGEIARSAGEAARVTADAAEVSGQVTGIVGKLSDSSRQIGEIAKVISAIAEQTNLLALNATIEAARAGEHGKGFAVVAGEVKELASETARATADIDERIRAIQADTGEAVRAIARITEVIDQINALQATIASAIEQQTATTGDMSRGIGGVATAATGISTDATAVADAARTTTTGVTAVRDAAADLAAVSGDLRTLVSRFRF</sequence>
<keyword evidence="2 6" id="KW-1133">Transmembrane helix</keyword>
<feature type="domain" description="HAMP" evidence="8">
    <location>
        <begin position="222"/>
        <end position="276"/>
    </location>
</feature>
<dbReference type="CDD" id="cd06225">
    <property type="entry name" value="HAMP"/>
    <property type="match status" value="1"/>
</dbReference>
<reference evidence="9 10" key="1">
    <citation type="journal article" date="2019" name="Int. J. Syst. Evol. Microbiol.">
        <title>The Global Catalogue of Microorganisms (GCM) 10K type strain sequencing project: providing services to taxonomists for standard genome sequencing and annotation.</title>
        <authorList>
            <consortium name="The Broad Institute Genomics Platform"/>
            <consortium name="The Broad Institute Genome Sequencing Center for Infectious Disease"/>
            <person name="Wu L."/>
            <person name="Ma J."/>
        </authorList>
    </citation>
    <scope>NUCLEOTIDE SEQUENCE [LARGE SCALE GENOMIC DNA]</scope>
    <source>
        <strain evidence="9 10">JCM 3272</strain>
    </source>
</reference>